<keyword evidence="3 9" id="KW-0540">Nuclease</keyword>
<comment type="subunit">
    <text evidence="9">Homodimer, forms a heterotetramer with a Cas1 homodimer.</text>
</comment>
<evidence type="ECO:0000313" key="11">
    <source>
        <dbReference type="Proteomes" id="UP001597041"/>
    </source>
</evidence>
<comment type="function">
    <text evidence="9">CRISPR (clustered regularly interspaced short palindromic repeat), is an adaptive immune system that provides protection against mobile genetic elements (viruses, transposable elements and conjugative plasmids). CRISPR clusters contain sequences complementary to antecedent mobile elements and target invading nucleic acids. CRISPR clusters are transcribed and processed into CRISPR RNA (crRNA). Functions as a ssRNA-specific endoribonuclease. Involved in the integration of spacer DNA into the CRISPR cassette.</text>
</comment>
<evidence type="ECO:0000256" key="9">
    <source>
        <dbReference type="HAMAP-Rule" id="MF_01471"/>
    </source>
</evidence>
<dbReference type="InterPro" id="IPR021127">
    <property type="entry name" value="CRISPR_associated_Cas2"/>
</dbReference>
<dbReference type="HAMAP" id="MF_01471">
    <property type="entry name" value="Cas2"/>
    <property type="match status" value="1"/>
</dbReference>
<name>A0ABW3NLU2_9BACI</name>
<evidence type="ECO:0000256" key="2">
    <source>
        <dbReference type="ARBA" id="ARBA00009959"/>
    </source>
</evidence>
<evidence type="ECO:0000256" key="5">
    <source>
        <dbReference type="ARBA" id="ARBA00022759"/>
    </source>
</evidence>
<dbReference type="GO" id="GO:0004519">
    <property type="term" value="F:endonuclease activity"/>
    <property type="evidence" value="ECO:0007669"/>
    <property type="project" value="UniProtKB-KW"/>
</dbReference>
<comment type="caution">
    <text evidence="10">The sequence shown here is derived from an EMBL/GenBank/DDBJ whole genome shotgun (WGS) entry which is preliminary data.</text>
</comment>
<dbReference type="EMBL" id="JBHTKK010000033">
    <property type="protein sequence ID" value="MFD1067994.1"/>
    <property type="molecule type" value="Genomic_DNA"/>
</dbReference>
<gene>
    <name evidence="9 10" type="primary">cas2</name>
    <name evidence="10" type="ORF">ACFQ19_18515</name>
</gene>
<evidence type="ECO:0000256" key="6">
    <source>
        <dbReference type="ARBA" id="ARBA00022801"/>
    </source>
</evidence>
<keyword evidence="8 9" id="KW-0051">Antiviral defense</keyword>
<evidence type="ECO:0000256" key="1">
    <source>
        <dbReference type="ARBA" id="ARBA00001946"/>
    </source>
</evidence>
<accession>A0ABW3NLU2</accession>
<evidence type="ECO:0000256" key="8">
    <source>
        <dbReference type="ARBA" id="ARBA00023118"/>
    </source>
</evidence>
<keyword evidence="4 9" id="KW-0479">Metal-binding</keyword>
<dbReference type="CDD" id="cd09638">
    <property type="entry name" value="Cas2_I_II_III"/>
    <property type="match status" value="1"/>
</dbReference>
<dbReference type="EC" id="3.1.-.-" evidence="9"/>
<sequence length="106" mass="12470">MSKYMRIIVFFDLPVIKPKERKAYARFRKFLLNDGYTMLQYSIYTRICNGEDGARKHMRRVKENIPSVNGAIRALKITEKQFENMEILLGTTTPEEELGANKIDFF</sequence>
<protein>
    <recommendedName>
        <fullName evidence="9">CRISPR-associated endoribonuclease Cas2</fullName>
        <ecNumber evidence="9">3.1.-.-</ecNumber>
    </recommendedName>
</protein>
<dbReference type="Gene3D" id="3.30.70.240">
    <property type="match status" value="1"/>
</dbReference>
<dbReference type="Proteomes" id="UP001597041">
    <property type="component" value="Unassembled WGS sequence"/>
</dbReference>
<dbReference type="Pfam" id="PF09827">
    <property type="entry name" value="CRISPR_Cas2"/>
    <property type="match status" value="1"/>
</dbReference>
<evidence type="ECO:0000256" key="3">
    <source>
        <dbReference type="ARBA" id="ARBA00022722"/>
    </source>
</evidence>
<evidence type="ECO:0000313" key="10">
    <source>
        <dbReference type="EMBL" id="MFD1067994.1"/>
    </source>
</evidence>
<dbReference type="RefSeq" id="WP_379594167.1">
    <property type="nucleotide sequence ID" value="NZ_JBHTKK010000033.1"/>
</dbReference>
<organism evidence="10 11">
    <name type="scientific">Oceanobacillus locisalsi</name>
    <dbReference type="NCBI Taxonomy" id="546107"/>
    <lineage>
        <taxon>Bacteria</taxon>
        <taxon>Bacillati</taxon>
        <taxon>Bacillota</taxon>
        <taxon>Bacilli</taxon>
        <taxon>Bacillales</taxon>
        <taxon>Bacillaceae</taxon>
        <taxon>Oceanobacillus</taxon>
    </lineage>
</organism>
<keyword evidence="11" id="KW-1185">Reference proteome</keyword>
<keyword evidence="7 9" id="KW-0460">Magnesium</keyword>
<evidence type="ECO:0000256" key="4">
    <source>
        <dbReference type="ARBA" id="ARBA00022723"/>
    </source>
</evidence>
<keyword evidence="6 9" id="KW-0378">Hydrolase</keyword>
<keyword evidence="5 9" id="KW-0255">Endonuclease</keyword>
<dbReference type="InterPro" id="IPR019199">
    <property type="entry name" value="Virulence_VapD/CRISPR_Cas2"/>
</dbReference>
<dbReference type="SUPFAM" id="SSF143430">
    <property type="entry name" value="TTP0101/SSO1404-like"/>
    <property type="match status" value="1"/>
</dbReference>
<reference evidence="11" key="1">
    <citation type="journal article" date="2019" name="Int. J. Syst. Evol. Microbiol.">
        <title>The Global Catalogue of Microorganisms (GCM) 10K type strain sequencing project: providing services to taxonomists for standard genome sequencing and annotation.</title>
        <authorList>
            <consortium name="The Broad Institute Genomics Platform"/>
            <consortium name="The Broad Institute Genome Sequencing Center for Infectious Disease"/>
            <person name="Wu L."/>
            <person name="Ma J."/>
        </authorList>
    </citation>
    <scope>NUCLEOTIDE SEQUENCE [LARGE SCALE GENOMIC DNA]</scope>
    <source>
        <strain evidence="11">CCUG 56608</strain>
    </source>
</reference>
<comment type="similarity">
    <text evidence="2 9">Belongs to the CRISPR-associated endoribonuclease Cas2 protein family.</text>
</comment>
<evidence type="ECO:0000256" key="7">
    <source>
        <dbReference type="ARBA" id="ARBA00022842"/>
    </source>
</evidence>
<dbReference type="NCBIfam" id="TIGR01573">
    <property type="entry name" value="cas2"/>
    <property type="match status" value="1"/>
</dbReference>
<feature type="binding site" evidence="9">
    <location>
        <position position="12"/>
    </location>
    <ligand>
        <name>Mg(2+)</name>
        <dbReference type="ChEBI" id="CHEBI:18420"/>
        <note>catalytic</note>
    </ligand>
</feature>
<comment type="cofactor">
    <cofactor evidence="1 9">
        <name>Mg(2+)</name>
        <dbReference type="ChEBI" id="CHEBI:18420"/>
    </cofactor>
</comment>
<proteinExistence type="inferred from homology"/>